<sequence length="70" mass="7805">MPSLDSPFLRLPPLITFHGQRQNTIGIGAGSCGAPQRRASHQTRKGRCSTLKCCMFLSLNRLGFKETCRR</sequence>
<proteinExistence type="predicted"/>
<protein>
    <submittedName>
        <fullName evidence="1">Uncharacterized protein</fullName>
    </submittedName>
</protein>
<reference evidence="1 2" key="1">
    <citation type="journal article" date="2013" name="Genome Biol.">
        <title>Comparative genomics of the core and accessory genomes of 48 Sinorhizobium strains comprising five genospecies.</title>
        <authorList>
            <person name="Sugawara M."/>
            <person name="Epstein B."/>
            <person name="Badgley B.D."/>
            <person name="Unno T."/>
            <person name="Xu L."/>
            <person name="Reese J."/>
            <person name="Gyaneshwar P."/>
            <person name="Denny R."/>
            <person name="Mudge J."/>
            <person name="Bharti A.K."/>
            <person name="Farmer A.D."/>
            <person name="May G.D."/>
            <person name="Woodward J.E."/>
            <person name="Medigue C."/>
            <person name="Vallenet D."/>
            <person name="Lajus A."/>
            <person name="Rouy Z."/>
            <person name="Martinez-Vaz B."/>
            <person name="Tiffin P."/>
            <person name="Young N.D."/>
            <person name="Sadowsky M.J."/>
        </authorList>
    </citation>
    <scope>NUCLEOTIDE SEQUENCE [LARGE SCALE GENOMIC DNA]</scope>
    <source>
        <strain evidence="1 2">USDA205</strain>
    </source>
</reference>
<comment type="caution">
    <text evidence="1">The sequence shown here is derived from an EMBL/GenBank/DDBJ whole genome shotgun (WGS) entry which is preliminary data.</text>
</comment>
<organism evidence="1 2">
    <name type="scientific">Rhizobium fredii</name>
    <name type="common">Sinorhizobium fredii</name>
    <dbReference type="NCBI Taxonomy" id="380"/>
    <lineage>
        <taxon>Bacteria</taxon>
        <taxon>Pseudomonadati</taxon>
        <taxon>Pseudomonadota</taxon>
        <taxon>Alphaproteobacteria</taxon>
        <taxon>Hyphomicrobiales</taxon>
        <taxon>Rhizobiaceae</taxon>
        <taxon>Sinorhizobium/Ensifer group</taxon>
        <taxon>Sinorhizobium</taxon>
    </lineage>
</organism>
<dbReference type="Proteomes" id="UP000466694">
    <property type="component" value="Unassembled WGS sequence"/>
</dbReference>
<dbReference type="AlphaFoldDB" id="A0A844AQC3"/>
<name>A0A844AQC3_RHIFR</name>
<evidence type="ECO:0000313" key="1">
    <source>
        <dbReference type="EMBL" id="MQX12666.1"/>
    </source>
</evidence>
<evidence type="ECO:0000313" key="2">
    <source>
        <dbReference type="Proteomes" id="UP000466694"/>
    </source>
</evidence>
<accession>A0A844AQC3</accession>
<gene>
    <name evidence="1" type="ORF">GHK48_31775</name>
</gene>
<dbReference type="EMBL" id="WISZ01000237">
    <property type="protein sequence ID" value="MQX12666.1"/>
    <property type="molecule type" value="Genomic_DNA"/>
</dbReference>